<name>A0ABM3RMK5_SPIOL</name>
<evidence type="ECO:0000313" key="2">
    <source>
        <dbReference type="RefSeq" id="XP_056696847.1"/>
    </source>
</evidence>
<dbReference type="PANTHER" id="PTHR45500:SF1">
    <property type="entry name" value="OS02G0202600 PROTEIN"/>
    <property type="match status" value="1"/>
</dbReference>
<gene>
    <name evidence="2" type="primary">LOC130470553</name>
</gene>
<sequence length="128" mass="15293">MLHHLSERMLRSFLLKETVRLNSRLSGFNQSRGIHSRNKKAMEFIAKGWSAMKEVDRVIDYCELNDKRLIPLLRNDYIQSSQQAFYYLEKVVEQVFKTPREGPFTKKELDEVRDKWAIYFNDCELPSM</sequence>
<evidence type="ECO:0000313" key="1">
    <source>
        <dbReference type="Proteomes" id="UP000813463"/>
    </source>
</evidence>
<reference evidence="2" key="2">
    <citation type="submission" date="2025-08" db="UniProtKB">
        <authorList>
            <consortium name="RefSeq"/>
        </authorList>
    </citation>
    <scope>IDENTIFICATION</scope>
    <source>
        <tissue evidence="2">Leaf</tissue>
    </source>
</reference>
<dbReference type="PANTHER" id="PTHR45500">
    <property type="entry name" value="OS02G0202600 PROTEIN"/>
    <property type="match status" value="1"/>
</dbReference>
<accession>A0ABM3RMK5</accession>
<reference evidence="1" key="1">
    <citation type="journal article" date="2021" name="Nat. Commun.">
        <title>Genomic analyses provide insights into spinach domestication and the genetic basis of agronomic traits.</title>
        <authorList>
            <person name="Cai X."/>
            <person name="Sun X."/>
            <person name="Xu C."/>
            <person name="Sun H."/>
            <person name="Wang X."/>
            <person name="Ge C."/>
            <person name="Zhang Z."/>
            <person name="Wang Q."/>
            <person name="Fei Z."/>
            <person name="Jiao C."/>
            <person name="Wang Q."/>
        </authorList>
    </citation>
    <scope>NUCLEOTIDE SEQUENCE [LARGE SCALE GENOMIC DNA]</scope>
    <source>
        <strain evidence="1">cv. Varoflay</strain>
    </source>
</reference>
<dbReference type="RefSeq" id="XP_056696847.1">
    <property type="nucleotide sequence ID" value="XM_056840869.1"/>
</dbReference>
<organism evidence="1 2">
    <name type="scientific">Spinacia oleracea</name>
    <name type="common">Spinach</name>
    <dbReference type="NCBI Taxonomy" id="3562"/>
    <lineage>
        <taxon>Eukaryota</taxon>
        <taxon>Viridiplantae</taxon>
        <taxon>Streptophyta</taxon>
        <taxon>Embryophyta</taxon>
        <taxon>Tracheophyta</taxon>
        <taxon>Spermatophyta</taxon>
        <taxon>Magnoliopsida</taxon>
        <taxon>eudicotyledons</taxon>
        <taxon>Gunneridae</taxon>
        <taxon>Pentapetalae</taxon>
        <taxon>Caryophyllales</taxon>
        <taxon>Chenopodiaceae</taxon>
        <taxon>Chenopodioideae</taxon>
        <taxon>Anserineae</taxon>
        <taxon>Spinacia</taxon>
    </lineage>
</organism>
<proteinExistence type="predicted"/>
<keyword evidence="1" id="KW-1185">Reference proteome</keyword>
<protein>
    <submittedName>
        <fullName evidence="2">Uncharacterized protein isoform X1</fullName>
    </submittedName>
</protein>
<dbReference type="GeneID" id="130470553"/>
<dbReference type="Proteomes" id="UP000813463">
    <property type="component" value="Chromosome 3"/>
</dbReference>